<dbReference type="PANTHER" id="PTHR42972:SF8">
    <property type="entry name" value="POLYHYDROXYBUTYRATE DEPOLYMERASE"/>
    <property type="match status" value="1"/>
</dbReference>
<dbReference type="GeneID" id="68114111"/>
<dbReference type="AlphaFoldDB" id="A0A6A5B727"/>
<name>A0A6A5B727_NAEFO</name>
<dbReference type="PANTHER" id="PTHR42972">
    <property type="entry name" value="TOL-PAL SYSTEM PROTEIN TOLB"/>
    <property type="match status" value="1"/>
</dbReference>
<keyword evidence="1" id="KW-0732">Signal</keyword>
<dbReference type="PROSITE" id="PS51257">
    <property type="entry name" value="PROKAR_LIPOPROTEIN"/>
    <property type="match status" value="1"/>
</dbReference>
<feature type="signal peptide" evidence="1">
    <location>
        <begin position="1"/>
        <end position="16"/>
    </location>
</feature>
<dbReference type="VEuPathDB" id="AmoebaDB:NfTy_076070"/>
<dbReference type="VEuPathDB" id="AmoebaDB:NF0100080"/>
<dbReference type="InterPro" id="IPR029058">
    <property type="entry name" value="AB_hydrolase_fold"/>
</dbReference>
<dbReference type="SUPFAM" id="SSF53474">
    <property type="entry name" value="alpha/beta-Hydrolases"/>
    <property type="match status" value="1"/>
</dbReference>
<accession>A0A6A5B727</accession>
<reference evidence="2 3" key="1">
    <citation type="journal article" date="2019" name="Sci. Rep.">
        <title>Nanopore sequencing improves the draft genome of the human pathogenic amoeba Naegleria fowleri.</title>
        <authorList>
            <person name="Liechti N."/>
            <person name="Schurch N."/>
            <person name="Bruggmann R."/>
            <person name="Wittwer M."/>
        </authorList>
    </citation>
    <scope>NUCLEOTIDE SEQUENCE [LARGE SCALE GENOMIC DNA]</scope>
    <source>
        <strain evidence="2 3">ATCC 30894</strain>
    </source>
</reference>
<keyword evidence="3" id="KW-1185">Reference proteome</keyword>
<evidence type="ECO:0000256" key="1">
    <source>
        <dbReference type="SAM" id="SignalP"/>
    </source>
</evidence>
<evidence type="ECO:0000313" key="3">
    <source>
        <dbReference type="Proteomes" id="UP000444721"/>
    </source>
</evidence>
<protein>
    <submittedName>
        <fullName evidence="2">Uncharacterized protein</fullName>
    </submittedName>
</protein>
<dbReference type="RefSeq" id="XP_044558996.1">
    <property type="nucleotide sequence ID" value="XM_044710577.1"/>
</dbReference>
<dbReference type="VEuPathDB" id="AmoebaDB:FDP41_006893"/>
<dbReference type="Gene3D" id="3.40.50.1820">
    <property type="entry name" value="alpha/beta hydrolase"/>
    <property type="match status" value="2"/>
</dbReference>
<gene>
    <name evidence="2" type="ORF">FDP41_006893</name>
</gene>
<dbReference type="OrthoDB" id="10264969at2759"/>
<dbReference type="OMA" id="YMAGQFQ"/>
<proteinExistence type="predicted"/>
<evidence type="ECO:0000313" key="2">
    <source>
        <dbReference type="EMBL" id="KAF0974283.1"/>
    </source>
</evidence>
<comment type="caution">
    <text evidence="2">The sequence shown here is derived from an EMBL/GenBank/DDBJ whole genome shotgun (WGS) entry which is preliminary data.</text>
</comment>
<organism evidence="2 3">
    <name type="scientific">Naegleria fowleri</name>
    <name type="common">Brain eating amoeba</name>
    <dbReference type="NCBI Taxonomy" id="5763"/>
    <lineage>
        <taxon>Eukaryota</taxon>
        <taxon>Discoba</taxon>
        <taxon>Heterolobosea</taxon>
        <taxon>Tetramitia</taxon>
        <taxon>Eutetramitia</taxon>
        <taxon>Vahlkampfiidae</taxon>
        <taxon>Naegleria</taxon>
    </lineage>
</organism>
<dbReference type="EMBL" id="VFQX01000053">
    <property type="protein sequence ID" value="KAF0974283.1"/>
    <property type="molecule type" value="Genomic_DNA"/>
</dbReference>
<dbReference type="Proteomes" id="UP000444721">
    <property type="component" value="Unassembled WGS sequence"/>
</dbReference>
<feature type="chain" id="PRO_5025559889" evidence="1">
    <location>
        <begin position="17"/>
        <end position="343"/>
    </location>
</feature>
<sequence length="343" mass="36258">MKLLALAVVVLVAVWCVVFNASSSSCAVLAQEQIDIKRYNIEPGSLSVSGISAGGFMAVQFQVAFSKSVKGSGIVAGGPYDCAQGQLLNALMACMKSPGSISLSSISGTVSSYEKQGLIDPSSNVKNHKIYLFSGTQDSVVAPGVMSKLLDQYTNYFGVSKSNIVTDFNTPAQHSMITNDYGNSCGYLGSPYINNCGVDGAGNFFKQVYPDFKTGGGAVSGNLFTYKQSGRYSASSFDSNGYIYIPTACQQGAQCKVSIAFHGCNQGASVIGTSYVANAGYNKHAELNNIIVVYPQVAVSYFNPMNAQGCFDWFGYSSSQYATKQGPQMAAIANLITDLGYSL</sequence>